<keyword evidence="2" id="KW-0732">Signal</keyword>
<proteinExistence type="predicted"/>
<comment type="caution">
    <text evidence="3">The sequence shown here is derived from an EMBL/GenBank/DDBJ whole genome shotgun (WGS) entry which is preliminary data.</text>
</comment>
<reference evidence="3 4" key="1">
    <citation type="submission" date="2020-07" db="EMBL/GenBank/DDBJ databases">
        <title>Sequencing the genomes of 1000 actinobacteria strains.</title>
        <authorList>
            <person name="Klenk H.-P."/>
        </authorList>
    </citation>
    <scope>NUCLEOTIDE SEQUENCE [LARGE SCALE GENOMIC DNA]</scope>
    <source>
        <strain evidence="3 4">DSM 27576</strain>
    </source>
</reference>
<sequence length="192" mass="20316">MIRPIVARTLATAALLTGSLLVSGCASAEEPAAEPSTAASQAEEPLEPTATVTPEPTEHVDPTCTTILPEATVADFESVGWSAREDLMRVGTLQLAGSVMCTWGDFSVATDHVQVFGWAPTTGAEASEARSELIEQGWVVVNDDSGNFVTENPETAIATDDDGFGMTYWFTDDGIKLADTKQGLLLIEWPPA</sequence>
<accession>A0A7W3JQY9</accession>
<name>A0A7W3JQY9_9MICO</name>
<feature type="chain" id="PRO_5031221288" evidence="2">
    <location>
        <begin position="29"/>
        <end position="192"/>
    </location>
</feature>
<dbReference type="RefSeq" id="WP_167049172.1">
    <property type="nucleotide sequence ID" value="NZ_JAAOZB010000002.1"/>
</dbReference>
<protein>
    <submittedName>
        <fullName evidence="3">Uncharacterized protein</fullName>
    </submittedName>
</protein>
<feature type="signal peptide" evidence="2">
    <location>
        <begin position="1"/>
        <end position="28"/>
    </location>
</feature>
<feature type="region of interest" description="Disordered" evidence="1">
    <location>
        <begin position="31"/>
        <end position="62"/>
    </location>
</feature>
<evidence type="ECO:0000256" key="1">
    <source>
        <dbReference type="SAM" id="MobiDB-lite"/>
    </source>
</evidence>
<keyword evidence="4" id="KW-1185">Reference proteome</keyword>
<dbReference type="EMBL" id="JACGWY010000006">
    <property type="protein sequence ID" value="MBA8817385.1"/>
    <property type="molecule type" value="Genomic_DNA"/>
</dbReference>
<gene>
    <name evidence="3" type="ORF">FHX48_002484</name>
</gene>
<feature type="compositionally biased region" description="Low complexity" evidence="1">
    <location>
        <begin position="31"/>
        <end position="55"/>
    </location>
</feature>
<evidence type="ECO:0000313" key="4">
    <source>
        <dbReference type="Proteomes" id="UP000526083"/>
    </source>
</evidence>
<dbReference type="PROSITE" id="PS51257">
    <property type="entry name" value="PROKAR_LIPOPROTEIN"/>
    <property type="match status" value="1"/>
</dbReference>
<organism evidence="3 4">
    <name type="scientific">Microbacterium halimionae</name>
    <dbReference type="NCBI Taxonomy" id="1526413"/>
    <lineage>
        <taxon>Bacteria</taxon>
        <taxon>Bacillati</taxon>
        <taxon>Actinomycetota</taxon>
        <taxon>Actinomycetes</taxon>
        <taxon>Micrococcales</taxon>
        <taxon>Microbacteriaceae</taxon>
        <taxon>Microbacterium</taxon>
    </lineage>
</organism>
<dbReference type="AlphaFoldDB" id="A0A7W3JQY9"/>
<dbReference type="Proteomes" id="UP000526083">
    <property type="component" value="Unassembled WGS sequence"/>
</dbReference>
<evidence type="ECO:0000313" key="3">
    <source>
        <dbReference type="EMBL" id="MBA8817385.1"/>
    </source>
</evidence>
<evidence type="ECO:0000256" key="2">
    <source>
        <dbReference type="SAM" id="SignalP"/>
    </source>
</evidence>